<keyword evidence="5" id="KW-0804">Transcription</keyword>
<reference evidence="6" key="1">
    <citation type="submission" date="2022-03" db="EMBL/GenBank/DDBJ databases">
        <title>A functionally conserved STORR gene fusion in Papaver species that diverged 16.8 million years ago.</title>
        <authorList>
            <person name="Catania T."/>
        </authorList>
    </citation>
    <scope>NUCLEOTIDE SEQUENCE</scope>
    <source>
        <strain evidence="6">S-191538</strain>
    </source>
</reference>
<protein>
    <recommendedName>
        <fullName evidence="1">DNA-directed RNA polymerase</fullName>
        <ecNumber evidence="1">2.7.7.6</ecNumber>
    </recommendedName>
</protein>
<proteinExistence type="predicted"/>
<dbReference type="EMBL" id="JAJJMA010019188">
    <property type="protein sequence ID" value="MCL7023165.1"/>
    <property type="molecule type" value="Genomic_DNA"/>
</dbReference>
<dbReference type="GO" id="GO:0000428">
    <property type="term" value="C:DNA-directed RNA polymerase complex"/>
    <property type="evidence" value="ECO:0007669"/>
    <property type="project" value="UniProtKB-KW"/>
</dbReference>
<keyword evidence="2" id="KW-0240">DNA-directed RNA polymerase</keyword>
<evidence type="ECO:0000313" key="7">
    <source>
        <dbReference type="Proteomes" id="UP001177140"/>
    </source>
</evidence>
<dbReference type="SUPFAM" id="SSF64484">
    <property type="entry name" value="beta and beta-prime subunits of DNA dependent RNA-polymerase"/>
    <property type="match status" value="1"/>
</dbReference>
<dbReference type="InterPro" id="IPR045867">
    <property type="entry name" value="DNA-dir_RpoC_beta_prime"/>
</dbReference>
<comment type="caution">
    <text evidence="6">The sequence shown here is derived from an EMBL/GenBank/DDBJ whole genome shotgun (WGS) entry which is preliminary data.</text>
</comment>
<dbReference type="PANTHER" id="PTHR19376">
    <property type="entry name" value="DNA-DIRECTED RNA POLYMERASE"/>
    <property type="match status" value="1"/>
</dbReference>
<keyword evidence="3" id="KW-0808">Transferase</keyword>
<dbReference type="Proteomes" id="UP001177140">
    <property type="component" value="Unassembled WGS sequence"/>
</dbReference>
<accession>A0AA41UUM0</accession>
<evidence type="ECO:0000256" key="3">
    <source>
        <dbReference type="ARBA" id="ARBA00022679"/>
    </source>
</evidence>
<dbReference type="PANTHER" id="PTHR19376:SF51">
    <property type="entry name" value="DNA-DIRECTED RNA POLYMERASE V SUBUNIT 1"/>
    <property type="match status" value="1"/>
</dbReference>
<name>A0AA41UUM0_PAPNU</name>
<evidence type="ECO:0000256" key="1">
    <source>
        <dbReference type="ARBA" id="ARBA00012418"/>
    </source>
</evidence>
<evidence type="ECO:0000256" key="2">
    <source>
        <dbReference type="ARBA" id="ARBA00022478"/>
    </source>
</evidence>
<evidence type="ECO:0000256" key="5">
    <source>
        <dbReference type="ARBA" id="ARBA00023163"/>
    </source>
</evidence>
<evidence type="ECO:0000313" key="6">
    <source>
        <dbReference type="EMBL" id="MCL7023165.1"/>
    </source>
</evidence>
<dbReference type="AlphaFoldDB" id="A0AA41UUM0"/>
<sequence length="181" mass="19807">MKKGKVLEILKRIPAETKKKLGTKGYFPQDGYILRKLRVPPNCLSVPDISDGTTIISSDVSVSILGKVLKQAEIIKSSRSGAPNFESHEVEANELQSAIALYLHVRVAQSVCCCFLPPDAERSQVPCLQFSWQDTSACTSEQTSQLMANSICSILLETIVKGDPQVIMLALYGLIQIQQLG</sequence>
<evidence type="ECO:0000256" key="4">
    <source>
        <dbReference type="ARBA" id="ARBA00022695"/>
    </source>
</evidence>
<organism evidence="6 7">
    <name type="scientific">Papaver nudicaule</name>
    <name type="common">Iceland poppy</name>
    <dbReference type="NCBI Taxonomy" id="74823"/>
    <lineage>
        <taxon>Eukaryota</taxon>
        <taxon>Viridiplantae</taxon>
        <taxon>Streptophyta</taxon>
        <taxon>Embryophyta</taxon>
        <taxon>Tracheophyta</taxon>
        <taxon>Spermatophyta</taxon>
        <taxon>Magnoliopsida</taxon>
        <taxon>Ranunculales</taxon>
        <taxon>Papaveraceae</taxon>
        <taxon>Papaveroideae</taxon>
        <taxon>Papaver</taxon>
    </lineage>
</organism>
<dbReference type="GO" id="GO:0003899">
    <property type="term" value="F:DNA-directed RNA polymerase activity"/>
    <property type="evidence" value="ECO:0007669"/>
    <property type="project" value="UniProtKB-EC"/>
</dbReference>
<keyword evidence="4" id="KW-0548">Nucleotidyltransferase</keyword>
<gene>
    <name evidence="6" type="ORF">MKW94_026171</name>
</gene>
<dbReference type="EC" id="2.7.7.6" evidence="1"/>
<keyword evidence="7" id="KW-1185">Reference proteome</keyword>
<dbReference type="GO" id="GO:0006351">
    <property type="term" value="P:DNA-templated transcription"/>
    <property type="evidence" value="ECO:0007669"/>
    <property type="project" value="InterPro"/>
</dbReference>